<dbReference type="OrthoDB" id="428974at2759"/>
<gene>
    <name evidence="3" type="ORF">FisN_5Lh237</name>
</gene>
<dbReference type="PANTHER" id="PTHR43798">
    <property type="entry name" value="MONOACYLGLYCEROL LIPASE"/>
    <property type="match status" value="1"/>
</dbReference>
<feature type="domain" description="Serine aminopeptidase S33" evidence="2">
    <location>
        <begin position="88"/>
        <end position="294"/>
    </location>
</feature>
<dbReference type="FunCoup" id="A0A1Z5JJA6">
    <property type="interactions" value="13"/>
</dbReference>
<dbReference type="InterPro" id="IPR029058">
    <property type="entry name" value="AB_hydrolase_fold"/>
</dbReference>
<name>A0A1Z5JJA6_FISSO</name>
<dbReference type="EMBL" id="BDSP01000074">
    <property type="protein sequence ID" value="GAX13868.1"/>
    <property type="molecule type" value="Genomic_DNA"/>
</dbReference>
<dbReference type="PANTHER" id="PTHR43798:SF31">
    <property type="entry name" value="AB HYDROLASE SUPERFAMILY PROTEIN YCLE"/>
    <property type="match status" value="1"/>
</dbReference>
<evidence type="ECO:0000313" key="4">
    <source>
        <dbReference type="Proteomes" id="UP000198406"/>
    </source>
</evidence>
<dbReference type="InParanoid" id="A0A1Z5JJA6"/>
<organism evidence="3 4">
    <name type="scientific">Fistulifera solaris</name>
    <name type="common">Oleaginous diatom</name>
    <dbReference type="NCBI Taxonomy" id="1519565"/>
    <lineage>
        <taxon>Eukaryota</taxon>
        <taxon>Sar</taxon>
        <taxon>Stramenopiles</taxon>
        <taxon>Ochrophyta</taxon>
        <taxon>Bacillariophyta</taxon>
        <taxon>Bacillariophyceae</taxon>
        <taxon>Bacillariophycidae</taxon>
        <taxon>Naviculales</taxon>
        <taxon>Naviculaceae</taxon>
        <taxon>Fistulifera</taxon>
    </lineage>
</organism>
<keyword evidence="4" id="KW-1185">Reference proteome</keyword>
<accession>A0A1Z5JJA6</accession>
<dbReference type="InterPro" id="IPR022742">
    <property type="entry name" value="Hydrolase_4"/>
</dbReference>
<sequence length="316" mass="35837">MDYGLVYPPLLASPLNMTINHVSDACIQEIRPGRSVFVRQEYQGNAQDNVELQLVFQHGTMATEQQFGLVLNILKQRCDEFLSLKCVKFILYDCVGCGQSPLPTDTRPSAFQNEELAKDFTAILEKYTDSTVPIIVIGHSYGPTIVFNTLRTNPLSNLRGLVLIGTSIRNPHLPHSDGGHPIMKLPLFILRFLQKTMTDEFVNMSVHPDHTELREEVRKGSNRNDMSLARNYHRNMQWATVDDVQSIRNVPALIIHGKDDRVLPLECGQHLADQLPMSTLVVVDPASHLVMLEQPEQVGEEILQFLKRCFQKQRKV</sequence>
<dbReference type="InterPro" id="IPR050266">
    <property type="entry name" value="AB_hydrolase_sf"/>
</dbReference>
<dbReference type="PRINTS" id="PR00111">
    <property type="entry name" value="ABHYDROLASE"/>
</dbReference>
<evidence type="ECO:0000259" key="2">
    <source>
        <dbReference type="Pfam" id="PF12146"/>
    </source>
</evidence>
<dbReference type="GO" id="GO:0016020">
    <property type="term" value="C:membrane"/>
    <property type="evidence" value="ECO:0007669"/>
    <property type="project" value="TreeGrafter"/>
</dbReference>
<proteinExistence type="predicted"/>
<dbReference type="SUPFAM" id="SSF53474">
    <property type="entry name" value="alpha/beta-Hydrolases"/>
    <property type="match status" value="1"/>
</dbReference>
<dbReference type="Gene3D" id="3.40.50.1820">
    <property type="entry name" value="alpha/beta hydrolase"/>
    <property type="match status" value="1"/>
</dbReference>
<dbReference type="Proteomes" id="UP000198406">
    <property type="component" value="Unassembled WGS sequence"/>
</dbReference>
<evidence type="ECO:0000256" key="1">
    <source>
        <dbReference type="ARBA" id="ARBA00022801"/>
    </source>
</evidence>
<dbReference type="InterPro" id="IPR000073">
    <property type="entry name" value="AB_hydrolase_1"/>
</dbReference>
<protein>
    <submittedName>
        <fullName evidence="3">Abhydrolase domain-containing protein 8</fullName>
    </submittedName>
</protein>
<dbReference type="Pfam" id="PF12146">
    <property type="entry name" value="Hydrolase_4"/>
    <property type="match status" value="1"/>
</dbReference>
<keyword evidence="1 3" id="KW-0378">Hydrolase</keyword>
<reference evidence="3 4" key="1">
    <citation type="journal article" date="2015" name="Plant Cell">
        <title>Oil accumulation by the oleaginous diatom Fistulifera solaris as revealed by the genome and transcriptome.</title>
        <authorList>
            <person name="Tanaka T."/>
            <person name="Maeda Y."/>
            <person name="Veluchamy A."/>
            <person name="Tanaka M."/>
            <person name="Abida H."/>
            <person name="Marechal E."/>
            <person name="Bowler C."/>
            <person name="Muto M."/>
            <person name="Sunaga Y."/>
            <person name="Tanaka M."/>
            <person name="Yoshino T."/>
            <person name="Taniguchi T."/>
            <person name="Fukuda Y."/>
            <person name="Nemoto M."/>
            <person name="Matsumoto M."/>
            <person name="Wong P.S."/>
            <person name="Aburatani S."/>
            <person name="Fujibuchi W."/>
        </authorList>
    </citation>
    <scope>NUCLEOTIDE SEQUENCE [LARGE SCALE GENOMIC DNA]</scope>
    <source>
        <strain evidence="3 4">JPCC DA0580</strain>
    </source>
</reference>
<comment type="caution">
    <text evidence="3">The sequence shown here is derived from an EMBL/GenBank/DDBJ whole genome shotgun (WGS) entry which is preliminary data.</text>
</comment>
<dbReference type="GO" id="GO:0016787">
    <property type="term" value="F:hydrolase activity"/>
    <property type="evidence" value="ECO:0007669"/>
    <property type="project" value="UniProtKB-KW"/>
</dbReference>
<dbReference type="AlphaFoldDB" id="A0A1Z5JJA6"/>
<evidence type="ECO:0000313" key="3">
    <source>
        <dbReference type="EMBL" id="GAX13868.1"/>
    </source>
</evidence>